<evidence type="ECO:0000313" key="9">
    <source>
        <dbReference type="Proteomes" id="UP000027946"/>
    </source>
</evidence>
<keyword evidence="4" id="KW-0132">Cell division</keyword>
<proteinExistence type="inferred from homology"/>
<dbReference type="NCBIfam" id="TIGR03544">
    <property type="entry name" value="DivI1A_domain"/>
    <property type="match status" value="1"/>
</dbReference>
<keyword evidence="6" id="KW-0131">Cell cycle</keyword>
<evidence type="ECO:0000256" key="2">
    <source>
        <dbReference type="ARBA" id="ARBA00009008"/>
    </source>
</evidence>
<keyword evidence="3" id="KW-0963">Cytoplasm</keyword>
<dbReference type="EMBL" id="JJMM01000026">
    <property type="protein sequence ID" value="KDR94013.1"/>
    <property type="molecule type" value="Genomic_DNA"/>
</dbReference>
<comment type="similarity">
    <text evidence="2">Belongs to the DivIVA family.</text>
</comment>
<dbReference type="PANTHER" id="PTHR35794">
    <property type="entry name" value="CELL DIVISION PROTEIN DIVIVA"/>
    <property type="match status" value="1"/>
</dbReference>
<gene>
    <name evidence="8" type="primary">divIVA</name>
    <name evidence="8" type="ORF">CLIT_23c02850</name>
</gene>
<dbReference type="STRING" id="1121324.CLIT_23c02850"/>
<protein>
    <submittedName>
        <fullName evidence="8">Cell-division initiation protein DivIVA</fullName>
    </submittedName>
</protein>
<evidence type="ECO:0000256" key="6">
    <source>
        <dbReference type="ARBA" id="ARBA00023306"/>
    </source>
</evidence>
<dbReference type="Gene3D" id="6.10.250.660">
    <property type="match status" value="1"/>
</dbReference>
<evidence type="ECO:0000256" key="4">
    <source>
        <dbReference type="ARBA" id="ARBA00022618"/>
    </source>
</evidence>
<dbReference type="eggNOG" id="COG3599">
    <property type="taxonomic scope" value="Bacteria"/>
</dbReference>
<dbReference type="RefSeq" id="WP_038267766.1">
    <property type="nucleotide sequence ID" value="NZ_FSRH01000003.1"/>
</dbReference>
<dbReference type="Pfam" id="PF05103">
    <property type="entry name" value="DivIVA"/>
    <property type="match status" value="1"/>
</dbReference>
<dbReference type="AlphaFoldDB" id="A0A069RB44"/>
<comment type="caution">
    <text evidence="8">The sequence shown here is derived from an EMBL/GenBank/DDBJ whole genome shotgun (WGS) entry which is preliminary data.</text>
</comment>
<reference evidence="8 9" key="1">
    <citation type="submission" date="2014-03" db="EMBL/GenBank/DDBJ databases">
        <title>Genome sequence of Clostridium litorale W6, DSM 5388.</title>
        <authorList>
            <person name="Poehlein A."/>
            <person name="Jagirdar A."/>
            <person name="Khonsari B."/>
            <person name="Chibani C.M."/>
            <person name="Gutierrez Gutierrez D.A."/>
            <person name="Davydova E."/>
            <person name="Alghaithi H.S."/>
            <person name="Nair K.P."/>
            <person name="Dhamotharan K."/>
            <person name="Chandran L."/>
            <person name="G W."/>
            <person name="Daniel R."/>
        </authorList>
    </citation>
    <scope>NUCLEOTIDE SEQUENCE [LARGE SCALE GENOMIC DNA]</scope>
    <source>
        <strain evidence="8 9">W6</strain>
    </source>
</reference>
<dbReference type="Proteomes" id="UP000027946">
    <property type="component" value="Unassembled WGS sequence"/>
</dbReference>
<dbReference type="OrthoDB" id="9815492at2"/>
<dbReference type="GO" id="GO:0005737">
    <property type="term" value="C:cytoplasm"/>
    <property type="evidence" value="ECO:0007669"/>
    <property type="project" value="UniProtKB-SubCell"/>
</dbReference>
<accession>A0A069RB44</accession>
<evidence type="ECO:0000256" key="7">
    <source>
        <dbReference type="SAM" id="Coils"/>
    </source>
</evidence>
<evidence type="ECO:0000256" key="5">
    <source>
        <dbReference type="ARBA" id="ARBA00023054"/>
    </source>
</evidence>
<evidence type="ECO:0000256" key="1">
    <source>
        <dbReference type="ARBA" id="ARBA00004496"/>
    </source>
</evidence>
<dbReference type="PANTHER" id="PTHR35794:SF2">
    <property type="entry name" value="CELL DIVISION PROTEIN DIVIVA"/>
    <property type="match status" value="1"/>
</dbReference>
<evidence type="ECO:0000256" key="3">
    <source>
        <dbReference type="ARBA" id="ARBA00022490"/>
    </source>
</evidence>
<feature type="coiled-coil region" evidence="7">
    <location>
        <begin position="28"/>
        <end position="55"/>
    </location>
</feature>
<dbReference type="GO" id="GO:0051301">
    <property type="term" value="P:cell division"/>
    <property type="evidence" value="ECO:0007669"/>
    <property type="project" value="UniProtKB-KW"/>
</dbReference>
<dbReference type="InterPro" id="IPR007793">
    <property type="entry name" value="DivIVA_fam"/>
</dbReference>
<sequence>MITPLDIENKEFRRGIRGYREDEVEDFLDDLKEDFENLYKENIELKDKINMLSDQISKFKSIEDTLKNTLIVAQNTAEELGISASKKAQLIIEEAEIKGRRIIEDSNNEVIGIKKEYEEIRKESMIFKNRFKSMLKDQMKYVDELFGQEEADLGAE</sequence>
<keyword evidence="5 7" id="KW-0175">Coiled coil</keyword>
<name>A0A069RB44_PEPLI</name>
<evidence type="ECO:0000313" key="8">
    <source>
        <dbReference type="EMBL" id="KDR94013.1"/>
    </source>
</evidence>
<comment type="subcellular location">
    <subcellularLocation>
        <location evidence="1">Cytoplasm</location>
    </subcellularLocation>
</comment>
<keyword evidence="9" id="KW-1185">Reference proteome</keyword>
<dbReference type="InterPro" id="IPR019933">
    <property type="entry name" value="DivIVA_domain"/>
</dbReference>
<organism evidence="8 9">
    <name type="scientific">Peptoclostridium litorale DSM 5388</name>
    <dbReference type="NCBI Taxonomy" id="1121324"/>
    <lineage>
        <taxon>Bacteria</taxon>
        <taxon>Bacillati</taxon>
        <taxon>Bacillota</taxon>
        <taxon>Clostridia</taxon>
        <taxon>Peptostreptococcales</taxon>
        <taxon>Peptoclostridiaceae</taxon>
        <taxon>Peptoclostridium</taxon>
    </lineage>
</organism>